<accession>A0A2Z4R6E3</accession>
<dbReference type="EMBL" id="CP087830">
    <property type="protein sequence ID" value="UZA04279.1"/>
    <property type="molecule type" value="Genomic_DNA"/>
</dbReference>
<evidence type="ECO:0000313" key="1">
    <source>
        <dbReference type="EMBL" id="STY90188.1"/>
    </source>
</evidence>
<keyword evidence="6" id="KW-1185">Reference proteome</keyword>
<dbReference type="EMBL" id="UGPZ01000002">
    <property type="protein sequence ID" value="STY90188.1"/>
    <property type="molecule type" value="Genomic_DNA"/>
</dbReference>
<organism evidence="1 4">
    <name type="scientific">Moraxella bovis</name>
    <dbReference type="NCBI Taxonomy" id="476"/>
    <lineage>
        <taxon>Bacteria</taxon>
        <taxon>Pseudomonadati</taxon>
        <taxon>Pseudomonadota</taxon>
        <taxon>Gammaproteobacteria</taxon>
        <taxon>Moraxellales</taxon>
        <taxon>Moraxellaceae</taxon>
        <taxon>Moraxella</taxon>
    </lineage>
</organism>
<dbReference type="EMBL" id="CP087781">
    <property type="protein sequence ID" value="UZA52733.1"/>
    <property type="molecule type" value="Genomic_DNA"/>
</dbReference>
<dbReference type="Proteomes" id="UP001163632">
    <property type="component" value="Chromosome"/>
</dbReference>
<evidence type="ECO:0000313" key="4">
    <source>
        <dbReference type="Proteomes" id="UP000254133"/>
    </source>
</evidence>
<proteinExistence type="predicted"/>
<dbReference type="AlphaFoldDB" id="A0A2Z4R6E3"/>
<evidence type="ECO:0000313" key="3">
    <source>
        <dbReference type="EMBL" id="UZA52733.1"/>
    </source>
</evidence>
<dbReference type="RefSeq" id="WP_112742166.1">
    <property type="nucleotide sequence ID" value="NZ_CP030241.1"/>
</dbReference>
<dbReference type="GeneID" id="77188869"/>
<dbReference type="Proteomes" id="UP000254133">
    <property type="component" value="Unassembled WGS sequence"/>
</dbReference>
<evidence type="ECO:0000313" key="2">
    <source>
        <dbReference type="EMBL" id="UZA04279.1"/>
    </source>
</evidence>
<dbReference type="Proteomes" id="UP001163283">
    <property type="component" value="Chromosome"/>
</dbReference>
<gene>
    <name evidence="2" type="ORF">LP092_05940</name>
    <name evidence="3" type="ORF">LP129_06255</name>
    <name evidence="1" type="ORF">NCTC9426_00195</name>
</gene>
<reference evidence="1 4" key="1">
    <citation type="submission" date="2018-06" db="EMBL/GenBank/DDBJ databases">
        <authorList>
            <consortium name="Pathogen Informatics"/>
            <person name="Doyle S."/>
        </authorList>
    </citation>
    <scope>NUCLEOTIDE SEQUENCE [LARGE SCALE GENOMIC DNA]</scope>
    <source>
        <strain evidence="1 4">NCTC9426</strain>
    </source>
</reference>
<name>A0A2Z4R6E3_MORBO</name>
<evidence type="ECO:0000313" key="6">
    <source>
        <dbReference type="Proteomes" id="UP001163632"/>
    </source>
</evidence>
<reference evidence="2 5" key="2">
    <citation type="journal article" date="2022" name="BMC Microbiol.">
        <title>Whole genome sequencing of Moraxella bovis strains from North America reveals two genotypes with different genetic determinants.</title>
        <authorList>
            <person name="Wynn E.L."/>
            <person name="Hille M.M."/>
            <person name="Loy J.D."/>
            <person name="Schuller G."/>
            <person name="Kuhn K.L."/>
            <person name="Dickey A.M."/>
            <person name="Bono J.L."/>
            <person name="Clawson M.L."/>
        </authorList>
    </citation>
    <scope>NUCLEOTIDE SEQUENCE [LARGE SCALE GENOMIC DNA]</scope>
    <source>
        <strain evidence="2">SAM102599</strain>
        <strain evidence="3 5">SAM57978</strain>
    </source>
</reference>
<dbReference type="KEGG" id="mboi:DQF64_06015"/>
<protein>
    <submittedName>
        <fullName evidence="1">Uncharacterized protein</fullName>
    </submittedName>
</protein>
<sequence length="80" mass="8988">MKITKRITADDVTEIMNKADKCRVLAELLEIKNADKDWGLSQTLSMMKELLEPVVADLIELSEQMDNQAVEAKLALQKVA</sequence>
<evidence type="ECO:0000313" key="5">
    <source>
        <dbReference type="Proteomes" id="UP001163283"/>
    </source>
</evidence>